<name>A0A1X2IWW5_9FUNG</name>
<keyword evidence="4" id="KW-1185">Reference proteome</keyword>
<dbReference type="Gene3D" id="2.30.30.140">
    <property type="match status" value="1"/>
</dbReference>
<feature type="domain" description="PWWP" evidence="2">
    <location>
        <begin position="11"/>
        <end position="75"/>
    </location>
</feature>
<feature type="compositionally biased region" description="Low complexity" evidence="1">
    <location>
        <begin position="149"/>
        <end position="169"/>
    </location>
</feature>
<organism evidence="3 4">
    <name type="scientific">Absidia repens</name>
    <dbReference type="NCBI Taxonomy" id="90262"/>
    <lineage>
        <taxon>Eukaryota</taxon>
        <taxon>Fungi</taxon>
        <taxon>Fungi incertae sedis</taxon>
        <taxon>Mucoromycota</taxon>
        <taxon>Mucoromycotina</taxon>
        <taxon>Mucoromycetes</taxon>
        <taxon>Mucorales</taxon>
        <taxon>Cunninghamellaceae</taxon>
        <taxon>Absidia</taxon>
    </lineage>
</organism>
<feature type="compositionally biased region" description="Polar residues" evidence="1">
    <location>
        <begin position="213"/>
        <end position="224"/>
    </location>
</feature>
<dbReference type="PANTHER" id="PTHR12550">
    <property type="entry name" value="HEPATOMA-DERIVED GROWTH FACTOR-RELATED"/>
    <property type="match status" value="1"/>
</dbReference>
<dbReference type="AlphaFoldDB" id="A0A1X2IWW5"/>
<dbReference type="Proteomes" id="UP000193560">
    <property type="component" value="Unassembled WGS sequence"/>
</dbReference>
<comment type="caution">
    <text evidence="3">The sequence shown here is derived from an EMBL/GenBank/DDBJ whole genome shotgun (WGS) entry which is preliminary data.</text>
</comment>
<feature type="compositionally biased region" description="Acidic residues" evidence="1">
    <location>
        <begin position="106"/>
        <end position="124"/>
    </location>
</feature>
<feature type="compositionally biased region" description="Polar residues" evidence="1">
    <location>
        <begin position="177"/>
        <end position="188"/>
    </location>
</feature>
<proteinExistence type="predicted"/>
<dbReference type="InterPro" id="IPR000313">
    <property type="entry name" value="PWWP_dom"/>
</dbReference>
<gene>
    <name evidence="3" type="ORF">BCR42DRAFT_404998</name>
</gene>
<evidence type="ECO:0000313" key="3">
    <source>
        <dbReference type="EMBL" id="ORZ23549.1"/>
    </source>
</evidence>
<feature type="region of interest" description="Disordered" evidence="1">
    <location>
        <begin position="97"/>
        <end position="240"/>
    </location>
</feature>
<dbReference type="OrthoDB" id="62853at2759"/>
<evidence type="ECO:0000313" key="4">
    <source>
        <dbReference type="Proteomes" id="UP000193560"/>
    </source>
</evidence>
<dbReference type="SMART" id="SM00293">
    <property type="entry name" value="PWWP"/>
    <property type="match status" value="1"/>
</dbReference>
<dbReference type="SUPFAM" id="SSF63748">
    <property type="entry name" value="Tudor/PWWP/MBT"/>
    <property type="match status" value="1"/>
</dbReference>
<dbReference type="Gene3D" id="1.20.930.10">
    <property type="entry name" value="Conserved domain common to transcription factors TFIIS, elongin A, CRSP70"/>
    <property type="match status" value="1"/>
</dbReference>
<reference evidence="3 4" key="1">
    <citation type="submission" date="2016-07" db="EMBL/GenBank/DDBJ databases">
        <title>Pervasive Adenine N6-methylation of Active Genes in Fungi.</title>
        <authorList>
            <consortium name="DOE Joint Genome Institute"/>
            <person name="Mondo S.J."/>
            <person name="Dannebaum R.O."/>
            <person name="Kuo R.C."/>
            <person name="Labutti K."/>
            <person name="Haridas S."/>
            <person name="Kuo A."/>
            <person name="Salamov A."/>
            <person name="Ahrendt S.R."/>
            <person name="Lipzen A."/>
            <person name="Sullivan W."/>
            <person name="Andreopoulos W.B."/>
            <person name="Clum A."/>
            <person name="Lindquist E."/>
            <person name="Daum C."/>
            <person name="Ramamoorthy G.K."/>
            <person name="Gryganskyi A."/>
            <person name="Culley D."/>
            <person name="Magnuson J.K."/>
            <person name="James T.Y."/>
            <person name="O'Malley M.A."/>
            <person name="Stajich J.E."/>
            <person name="Spatafora J.W."/>
            <person name="Visel A."/>
            <person name="Grigoriev I.V."/>
        </authorList>
    </citation>
    <scope>NUCLEOTIDE SEQUENCE [LARGE SCALE GENOMIC DNA]</scope>
    <source>
        <strain evidence="3 4">NRRL 1336</strain>
    </source>
</reference>
<dbReference type="SUPFAM" id="SSF47676">
    <property type="entry name" value="Conserved domain common to transcription factors TFIIS, elongin A, CRSP70"/>
    <property type="match status" value="1"/>
</dbReference>
<dbReference type="InterPro" id="IPR017923">
    <property type="entry name" value="TFIIS_N"/>
</dbReference>
<sequence length="360" mass="40746">MGQQENNTYPPGTIVFAKLKGYPWWPAKIEDEREVPAKVMKQKTKTKSPIWTVFFFGSRDYGFFGPDSIRPFNKVNVEKDLKAKKFKTKDLEMAVREALDPTLIEDREEEDEEEEDGGEEEDEQEKAPQGKKKPKATGTTGKGGKKATSKTASASTKKTKAAAATATKASSEEDADTQSVNSNNSNKRGVSDDDKADKKKRRKSMSIEKEDQQSNGSDRPSASPVTPRKSEDGSNRAHESLEITRDFKRLYHLRHRLQKLMYEKKQGEIPLDDYPKISSALKDVEEAPMTYDLLRHTKIGKVVKCGIGYEFENDTEYNIHERCQQLMRKWKDTFVDSKDQVKVNDATDGQNKESTSTVQG</sequence>
<dbReference type="CDD" id="cd05162">
    <property type="entry name" value="PWWP"/>
    <property type="match status" value="1"/>
</dbReference>
<dbReference type="STRING" id="90262.A0A1X2IWW5"/>
<dbReference type="PROSITE" id="PS50812">
    <property type="entry name" value="PWWP"/>
    <property type="match status" value="1"/>
</dbReference>
<feature type="compositionally biased region" description="Basic and acidic residues" evidence="1">
    <location>
        <begin position="228"/>
        <end position="240"/>
    </location>
</feature>
<feature type="compositionally biased region" description="Polar residues" evidence="1">
    <location>
        <begin position="347"/>
        <end position="360"/>
    </location>
</feature>
<accession>A0A1X2IWW5</accession>
<dbReference type="PANTHER" id="PTHR12550:SF70">
    <property type="entry name" value="JIL-1 ANCHORING AND STABILIZING PROTEIN, ISOFORM A"/>
    <property type="match status" value="1"/>
</dbReference>
<evidence type="ECO:0000256" key="1">
    <source>
        <dbReference type="SAM" id="MobiDB-lite"/>
    </source>
</evidence>
<evidence type="ECO:0000259" key="2">
    <source>
        <dbReference type="PROSITE" id="PS50812"/>
    </source>
</evidence>
<protein>
    <recommendedName>
        <fullName evidence="2">PWWP domain-containing protein</fullName>
    </recommendedName>
</protein>
<dbReference type="EMBL" id="MCGE01000003">
    <property type="protein sequence ID" value="ORZ23549.1"/>
    <property type="molecule type" value="Genomic_DNA"/>
</dbReference>
<feature type="region of interest" description="Disordered" evidence="1">
    <location>
        <begin position="341"/>
        <end position="360"/>
    </location>
</feature>
<dbReference type="Pfam" id="PF00855">
    <property type="entry name" value="PWWP"/>
    <property type="match status" value="1"/>
</dbReference>
<dbReference type="Pfam" id="PF08711">
    <property type="entry name" value="Med26"/>
    <property type="match status" value="1"/>
</dbReference>
<dbReference type="InterPro" id="IPR035441">
    <property type="entry name" value="TFIIS/LEDGF_dom_sf"/>
</dbReference>